<dbReference type="PANTHER" id="PTHR10902">
    <property type="entry name" value="60S RIBOSOMAL PROTEIN L35A"/>
    <property type="match status" value="1"/>
</dbReference>
<comment type="caution">
    <text evidence="4">The sequence shown here is derived from an EMBL/GenBank/DDBJ whole genome shotgun (WGS) entry which is preliminary data.</text>
</comment>
<comment type="similarity">
    <text evidence="1">Belongs to the eukaryotic ribosomal protein eL33 family.</text>
</comment>
<name>A0AAW1P824_9CHLO</name>
<dbReference type="InterPro" id="IPR038661">
    <property type="entry name" value="Ribosomal_eL33_sf"/>
</dbReference>
<evidence type="ECO:0000256" key="1">
    <source>
        <dbReference type="ARBA" id="ARBA00009269"/>
    </source>
</evidence>
<sequence>MGAEKTRLYVGGSILGYQRGKRNQNNNTSLIKIDGVASRPETAFYCGKRIAFIYKGKTKRKGTNYRVIWGKVTRPHGNIGVVRTQFRKNLPPISLGGRVRVMLYPSNV</sequence>
<dbReference type="FunFam" id="2.40.10.190:FF:000001">
    <property type="entry name" value="60S ribosomal protein L35a"/>
    <property type="match status" value="1"/>
</dbReference>
<proteinExistence type="inferred from homology"/>
<keyword evidence="5" id="KW-1185">Reference proteome</keyword>
<dbReference type="GO" id="GO:0006412">
    <property type="term" value="P:translation"/>
    <property type="evidence" value="ECO:0007669"/>
    <property type="project" value="InterPro"/>
</dbReference>
<dbReference type="Gene3D" id="2.40.10.190">
    <property type="entry name" value="translation elongation factor selb, chain A, domain 4"/>
    <property type="match status" value="1"/>
</dbReference>
<dbReference type="GO" id="GO:0005840">
    <property type="term" value="C:ribosome"/>
    <property type="evidence" value="ECO:0007669"/>
    <property type="project" value="UniProtKB-KW"/>
</dbReference>
<dbReference type="Proteomes" id="UP001465755">
    <property type="component" value="Unassembled WGS sequence"/>
</dbReference>
<gene>
    <name evidence="4" type="ORF">WJX73_000772</name>
</gene>
<dbReference type="HAMAP" id="MF_00573">
    <property type="entry name" value="Ribosomal_eL33"/>
    <property type="match status" value="1"/>
</dbReference>
<evidence type="ECO:0008006" key="6">
    <source>
        <dbReference type="Google" id="ProtNLM"/>
    </source>
</evidence>
<dbReference type="GO" id="GO:1990904">
    <property type="term" value="C:ribonucleoprotein complex"/>
    <property type="evidence" value="ECO:0007669"/>
    <property type="project" value="UniProtKB-KW"/>
</dbReference>
<evidence type="ECO:0000313" key="4">
    <source>
        <dbReference type="EMBL" id="KAK9805007.1"/>
    </source>
</evidence>
<protein>
    <recommendedName>
        <fullName evidence="6">60S ribosomal protein L35a</fullName>
    </recommendedName>
</protein>
<dbReference type="GO" id="GO:0003735">
    <property type="term" value="F:structural constituent of ribosome"/>
    <property type="evidence" value="ECO:0007669"/>
    <property type="project" value="InterPro"/>
</dbReference>
<dbReference type="Pfam" id="PF01247">
    <property type="entry name" value="Ribosomal_L35Ae"/>
    <property type="match status" value="1"/>
</dbReference>
<dbReference type="SUPFAM" id="SSF50447">
    <property type="entry name" value="Translation proteins"/>
    <property type="match status" value="1"/>
</dbReference>
<dbReference type="AlphaFoldDB" id="A0AAW1P824"/>
<dbReference type="EMBL" id="JALJOQ010000046">
    <property type="protein sequence ID" value="KAK9805007.1"/>
    <property type="molecule type" value="Genomic_DNA"/>
</dbReference>
<evidence type="ECO:0000256" key="2">
    <source>
        <dbReference type="ARBA" id="ARBA00022980"/>
    </source>
</evidence>
<keyword evidence="2" id="KW-0689">Ribosomal protein</keyword>
<keyword evidence="3" id="KW-0687">Ribonucleoprotein</keyword>
<accession>A0AAW1P824</accession>
<evidence type="ECO:0000256" key="3">
    <source>
        <dbReference type="ARBA" id="ARBA00023274"/>
    </source>
</evidence>
<organism evidence="4 5">
    <name type="scientific">Symbiochloris irregularis</name>
    <dbReference type="NCBI Taxonomy" id="706552"/>
    <lineage>
        <taxon>Eukaryota</taxon>
        <taxon>Viridiplantae</taxon>
        <taxon>Chlorophyta</taxon>
        <taxon>core chlorophytes</taxon>
        <taxon>Trebouxiophyceae</taxon>
        <taxon>Trebouxiales</taxon>
        <taxon>Trebouxiaceae</taxon>
        <taxon>Symbiochloris</taxon>
    </lineage>
</organism>
<dbReference type="InterPro" id="IPR001780">
    <property type="entry name" value="Ribosomal_eL33"/>
</dbReference>
<reference evidence="4 5" key="1">
    <citation type="journal article" date="2024" name="Nat. Commun.">
        <title>Phylogenomics reveals the evolutionary origins of lichenization in chlorophyte algae.</title>
        <authorList>
            <person name="Puginier C."/>
            <person name="Libourel C."/>
            <person name="Otte J."/>
            <person name="Skaloud P."/>
            <person name="Haon M."/>
            <person name="Grisel S."/>
            <person name="Petersen M."/>
            <person name="Berrin J.G."/>
            <person name="Delaux P.M."/>
            <person name="Dal Grande F."/>
            <person name="Keller J."/>
        </authorList>
    </citation>
    <scope>NUCLEOTIDE SEQUENCE [LARGE SCALE GENOMIC DNA]</scope>
    <source>
        <strain evidence="4 5">SAG 2036</strain>
    </source>
</reference>
<evidence type="ECO:0000313" key="5">
    <source>
        <dbReference type="Proteomes" id="UP001465755"/>
    </source>
</evidence>
<dbReference type="InterPro" id="IPR009000">
    <property type="entry name" value="Transl_B-barrel_sf"/>
</dbReference>